<evidence type="ECO:0000313" key="3">
    <source>
        <dbReference type="Proteomes" id="UP000225706"/>
    </source>
</evidence>
<keyword evidence="1" id="KW-1133">Transmembrane helix</keyword>
<accession>A0A2B4RLW6</accession>
<dbReference type="EMBL" id="LSMT01000362">
    <property type="protein sequence ID" value="PFX19404.1"/>
    <property type="molecule type" value="Genomic_DNA"/>
</dbReference>
<keyword evidence="3" id="KW-1185">Reference proteome</keyword>
<comment type="caution">
    <text evidence="2">The sequence shown here is derived from an EMBL/GenBank/DDBJ whole genome shotgun (WGS) entry which is preliminary data.</text>
</comment>
<name>A0A2B4RLW6_STYPI</name>
<reference evidence="3" key="1">
    <citation type="journal article" date="2017" name="bioRxiv">
        <title>Comparative analysis of the genomes of Stylophora pistillata and Acropora digitifera provides evidence for extensive differences between species of corals.</title>
        <authorList>
            <person name="Voolstra C.R."/>
            <person name="Li Y."/>
            <person name="Liew Y.J."/>
            <person name="Baumgarten S."/>
            <person name="Zoccola D."/>
            <person name="Flot J.-F."/>
            <person name="Tambutte S."/>
            <person name="Allemand D."/>
            <person name="Aranda M."/>
        </authorList>
    </citation>
    <scope>NUCLEOTIDE SEQUENCE [LARGE SCALE GENOMIC DNA]</scope>
</reference>
<evidence type="ECO:0000313" key="2">
    <source>
        <dbReference type="EMBL" id="PFX19404.1"/>
    </source>
</evidence>
<evidence type="ECO:0000256" key="1">
    <source>
        <dbReference type="SAM" id="Phobius"/>
    </source>
</evidence>
<organism evidence="2 3">
    <name type="scientific">Stylophora pistillata</name>
    <name type="common">Smooth cauliflower coral</name>
    <dbReference type="NCBI Taxonomy" id="50429"/>
    <lineage>
        <taxon>Eukaryota</taxon>
        <taxon>Metazoa</taxon>
        <taxon>Cnidaria</taxon>
        <taxon>Anthozoa</taxon>
        <taxon>Hexacorallia</taxon>
        <taxon>Scleractinia</taxon>
        <taxon>Astrocoeniina</taxon>
        <taxon>Pocilloporidae</taxon>
        <taxon>Stylophora</taxon>
    </lineage>
</organism>
<dbReference type="AlphaFoldDB" id="A0A2B4RLW6"/>
<feature type="transmembrane region" description="Helical" evidence="1">
    <location>
        <begin position="12"/>
        <end position="32"/>
    </location>
</feature>
<keyword evidence="1" id="KW-0472">Membrane</keyword>
<gene>
    <name evidence="2" type="ORF">AWC38_SpisGene16188</name>
</gene>
<sequence length="89" mass="10320">MGHRAIVQESLVLYHYLQFLYLYHLGLFPMDFENFASPLSLTDATGIIFTQWIGKISSLSIVIVGIHIDHYKKLRHLVGQPVCYYLCYV</sequence>
<proteinExistence type="predicted"/>
<keyword evidence="1" id="KW-0812">Transmembrane</keyword>
<dbReference type="Proteomes" id="UP000225706">
    <property type="component" value="Unassembled WGS sequence"/>
</dbReference>
<protein>
    <submittedName>
        <fullName evidence="2">Uncharacterized protein</fullName>
    </submittedName>
</protein>
<feature type="transmembrane region" description="Helical" evidence="1">
    <location>
        <begin position="44"/>
        <end position="66"/>
    </location>
</feature>